<name>A0ABZ0P9P6_9BACT</name>
<dbReference type="PANTHER" id="PTHR10357:SF179">
    <property type="entry name" value="NEUTRAL AND BASIC AMINO ACID TRANSPORT PROTEIN RBAT"/>
    <property type="match status" value="1"/>
</dbReference>
<dbReference type="GeneID" id="94493640"/>
<accession>A0ABZ0P9P6</accession>
<reference evidence="2" key="1">
    <citation type="submission" date="2023-11" db="EMBL/GenBank/DDBJ databases">
        <title>Completed genome sequence of Mycoplasma equirhinis type strain M432/72.</title>
        <authorList>
            <person name="Spergser J."/>
        </authorList>
    </citation>
    <scope>NUCLEOTIDE SEQUENCE [LARGE SCALE GENOMIC DNA]</scope>
    <source>
        <strain evidence="2">M432/72</strain>
    </source>
</reference>
<dbReference type="Proteomes" id="UP001303601">
    <property type="component" value="Chromosome"/>
</dbReference>
<dbReference type="PANTHER" id="PTHR10357">
    <property type="entry name" value="ALPHA-AMYLASE FAMILY MEMBER"/>
    <property type="match status" value="1"/>
</dbReference>
<dbReference type="InterPro" id="IPR006047">
    <property type="entry name" value="GH13_cat_dom"/>
</dbReference>
<dbReference type="GO" id="GO:0016787">
    <property type="term" value="F:hydrolase activity"/>
    <property type="evidence" value="ECO:0007669"/>
    <property type="project" value="UniProtKB-KW"/>
</dbReference>
<organism evidence="2 3">
    <name type="scientific">Metamycoplasma equirhinis</name>
    <dbReference type="NCBI Taxonomy" id="92402"/>
    <lineage>
        <taxon>Bacteria</taxon>
        <taxon>Bacillati</taxon>
        <taxon>Mycoplasmatota</taxon>
        <taxon>Mycoplasmoidales</taxon>
        <taxon>Metamycoplasmataceae</taxon>
        <taxon>Metamycoplasma</taxon>
    </lineage>
</organism>
<proteinExistence type="predicted"/>
<dbReference type="SUPFAM" id="SSF51445">
    <property type="entry name" value="(Trans)glycosidases"/>
    <property type="match status" value="1"/>
</dbReference>
<evidence type="ECO:0000313" key="2">
    <source>
        <dbReference type="EMBL" id="WPB53738.1"/>
    </source>
</evidence>
<dbReference type="EMBL" id="CP137845">
    <property type="protein sequence ID" value="WPB53738.1"/>
    <property type="molecule type" value="Genomic_DNA"/>
</dbReference>
<evidence type="ECO:0000259" key="1">
    <source>
        <dbReference type="Pfam" id="PF00128"/>
    </source>
</evidence>
<keyword evidence="3" id="KW-1185">Reference proteome</keyword>
<protein>
    <submittedName>
        <fullName evidence="2">Alpha-amylase family glycosyl hydrolase</fullName>
    </submittedName>
</protein>
<keyword evidence="2" id="KW-0378">Hydrolase</keyword>
<dbReference type="InterPro" id="IPR017853">
    <property type="entry name" value="GH"/>
</dbReference>
<dbReference type="RefSeq" id="WP_140031489.1">
    <property type="nucleotide sequence ID" value="NZ_CP137845.1"/>
</dbReference>
<sequence length="506" mass="59188">MIENNFKRILLYELKIETFTNQETTGFGNFEGLINKLDYIKTCGFNVIAINDILTQYQNKFELQEIKNRYGSITDFVKCIDIYRKNQIEIAPIIDIFQIKQSYINLNNMLNLYDIQNSNDKKQLTSLETYLVNDSFKKINLNTIANLITYFDEILSFYVKCNIKTIIISNFDFLIEKNNLIEKNKFQFLEDIYKIVKRQNVSITVILKSNQFHKNLYSEMLKNPLNCCDYLYLTHIAKNGIISDEKSAKKQKFNFKYFVKTYKPFFNNKKIILSFGSDDIGRINSRWGDELSYLFESAKAFILLLFAGKNSIGIYYGDELGILRAKIRRNYEFNNPNYNEEKRFYQANNINEDEYFAAQSFQNKWTSYTLMPWTKEPKNSKAGALNSLKIDKTNVESQLIAKDSPLNFLINLKELIFNTFNDINFGKSKIAIYNDKKGIIKISHKIKNNLDIDFLVNLTSKHLPLANISESKIAFTTYAGKFYASLPKELSPFEGIILLKEKNYNE</sequence>
<feature type="domain" description="Glycosyl hydrolase family 13 catalytic" evidence="1">
    <location>
        <begin position="18"/>
        <end position="90"/>
    </location>
</feature>
<gene>
    <name evidence="2" type="ORF">R9B83_01975</name>
</gene>
<evidence type="ECO:0000313" key="3">
    <source>
        <dbReference type="Proteomes" id="UP001303601"/>
    </source>
</evidence>
<feature type="domain" description="Glycosyl hydrolase family 13 catalytic" evidence="1">
    <location>
        <begin position="187"/>
        <end position="341"/>
    </location>
</feature>
<dbReference type="Pfam" id="PF00128">
    <property type="entry name" value="Alpha-amylase"/>
    <property type="match status" value="2"/>
</dbReference>
<dbReference type="Gene3D" id="3.20.20.80">
    <property type="entry name" value="Glycosidases"/>
    <property type="match status" value="2"/>
</dbReference>